<accession>A0A4S8PC51</accession>
<proteinExistence type="predicted"/>
<feature type="domain" description="AB hydrolase-1" evidence="1">
    <location>
        <begin position="30"/>
        <end position="268"/>
    </location>
</feature>
<organism evidence="2 3">
    <name type="scientific">Peteryoungia ipomoeae</name>
    <dbReference type="NCBI Taxonomy" id="1210932"/>
    <lineage>
        <taxon>Bacteria</taxon>
        <taxon>Pseudomonadati</taxon>
        <taxon>Pseudomonadota</taxon>
        <taxon>Alphaproteobacteria</taxon>
        <taxon>Hyphomicrobiales</taxon>
        <taxon>Rhizobiaceae</taxon>
        <taxon>Peteryoungia</taxon>
    </lineage>
</organism>
<protein>
    <submittedName>
        <fullName evidence="2">Alpha/beta hydrolase</fullName>
    </submittedName>
</protein>
<dbReference type="SUPFAM" id="SSF53474">
    <property type="entry name" value="alpha/beta-Hydrolases"/>
    <property type="match status" value="1"/>
</dbReference>
<dbReference type="Gene3D" id="3.40.50.1820">
    <property type="entry name" value="alpha/beta hydrolase"/>
    <property type="match status" value="1"/>
</dbReference>
<dbReference type="Pfam" id="PF00561">
    <property type="entry name" value="Abhydrolase_1"/>
    <property type="match status" value="1"/>
</dbReference>
<dbReference type="GO" id="GO:0047372">
    <property type="term" value="F:monoacylglycerol lipase activity"/>
    <property type="evidence" value="ECO:0007669"/>
    <property type="project" value="TreeGrafter"/>
</dbReference>
<gene>
    <name evidence="2" type="ORF">FAA97_06090</name>
</gene>
<dbReference type="PANTHER" id="PTHR43798:SF33">
    <property type="entry name" value="HYDROLASE, PUTATIVE (AFU_ORTHOLOGUE AFUA_2G14860)-RELATED"/>
    <property type="match status" value="1"/>
</dbReference>
<comment type="caution">
    <text evidence="2">The sequence shown here is derived from an EMBL/GenBank/DDBJ whole genome shotgun (WGS) entry which is preliminary data.</text>
</comment>
<sequence>MVAIEDRFIPNADGLQLHVRLYGEPTDAVPVICLPGLTRNVLDFDRLARLLASPPHSFHVVSLSSRGRGLSDHDPDPSRYTVANEAADVLGVMQALRIEKAAFIGTSRGGLILHVLALTAPERIDRAVLNDIGPALEVDGLKQIQEALKKRNAQKDLGTAAKALRHAYGTEFPRLAQGDWAEMAEALFLEQEGLLVSAYDTAIGDQFRDMDLDTPLPALWEAFDALATRPLMVIRGEHSRLLSRETVKEMARRQPKMAIVEAQGQGHAPLLHLDDLPKEIAQFLLR</sequence>
<dbReference type="OrthoDB" id="9791366at2"/>
<dbReference type="AlphaFoldDB" id="A0A4S8PC51"/>
<dbReference type="GO" id="GO:0016020">
    <property type="term" value="C:membrane"/>
    <property type="evidence" value="ECO:0007669"/>
    <property type="project" value="TreeGrafter"/>
</dbReference>
<dbReference type="Proteomes" id="UP000308828">
    <property type="component" value="Unassembled WGS sequence"/>
</dbReference>
<keyword evidence="3" id="KW-1185">Reference proteome</keyword>
<evidence type="ECO:0000313" key="2">
    <source>
        <dbReference type="EMBL" id="THV25749.1"/>
    </source>
</evidence>
<dbReference type="GO" id="GO:0046464">
    <property type="term" value="P:acylglycerol catabolic process"/>
    <property type="evidence" value="ECO:0007669"/>
    <property type="project" value="TreeGrafter"/>
</dbReference>
<dbReference type="PRINTS" id="PR00111">
    <property type="entry name" value="ABHYDROLASE"/>
</dbReference>
<evidence type="ECO:0000313" key="3">
    <source>
        <dbReference type="Proteomes" id="UP000308828"/>
    </source>
</evidence>
<reference evidence="2 3" key="1">
    <citation type="submission" date="2019-04" db="EMBL/GenBank/DDBJ databases">
        <title>Genome sequence of strain shin9-1.</title>
        <authorList>
            <person name="Gao J."/>
            <person name="Sun J."/>
        </authorList>
    </citation>
    <scope>NUCLEOTIDE SEQUENCE [LARGE SCALE GENOMIC DNA]</scope>
    <source>
        <strain evidence="3">shin9-1</strain>
    </source>
</reference>
<dbReference type="InterPro" id="IPR029058">
    <property type="entry name" value="AB_hydrolase_fold"/>
</dbReference>
<dbReference type="RefSeq" id="WP_136597584.1">
    <property type="nucleotide sequence ID" value="NZ_STGV01000001.1"/>
</dbReference>
<dbReference type="InterPro" id="IPR050266">
    <property type="entry name" value="AB_hydrolase_sf"/>
</dbReference>
<dbReference type="PANTHER" id="PTHR43798">
    <property type="entry name" value="MONOACYLGLYCEROL LIPASE"/>
    <property type="match status" value="1"/>
</dbReference>
<keyword evidence="2" id="KW-0378">Hydrolase</keyword>
<name>A0A4S8PC51_9HYPH</name>
<dbReference type="InterPro" id="IPR000073">
    <property type="entry name" value="AB_hydrolase_1"/>
</dbReference>
<dbReference type="EMBL" id="STGV01000001">
    <property type="protein sequence ID" value="THV25749.1"/>
    <property type="molecule type" value="Genomic_DNA"/>
</dbReference>
<evidence type="ECO:0000259" key="1">
    <source>
        <dbReference type="Pfam" id="PF00561"/>
    </source>
</evidence>